<evidence type="ECO:0000256" key="7">
    <source>
        <dbReference type="ARBA" id="ARBA00022777"/>
    </source>
</evidence>
<evidence type="ECO:0000256" key="11">
    <source>
        <dbReference type="SAM" id="Phobius"/>
    </source>
</evidence>
<dbReference type="EMBL" id="LT906439">
    <property type="protein sequence ID" value="SNU87465.1"/>
    <property type="molecule type" value="Genomic_DNA"/>
</dbReference>
<evidence type="ECO:0000256" key="1">
    <source>
        <dbReference type="ARBA" id="ARBA00000085"/>
    </source>
</evidence>
<dbReference type="RefSeq" id="WP_018372558.1">
    <property type="nucleotide sequence ID" value="NZ_LT906439.1"/>
</dbReference>
<dbReference type="GO" id="GO:0016036">
    <property type="term" value="P:cellular response to phosphate starvation"/>
    <property type="evidence" value="ECO:0007669"/>
    <property type="project" value="TreeGrafter"/>
</dbReference>
<feature type="domain" description="Histidine kinase" evidence="12">
    <location>
        <begin position="117"/>
        <end position="315"/>
    </location>
</feature>
<dbReference type="Gene3D" id="3.30.565.10">
    <property type="entry name" value="Histidine kinase-like ATPase, C-terminal domain"/>
    <property type="match status" value="1"/>
</dbReference>
<comment type="subcellular location">
    <subcellularLocation>
        <location evidence="2">Cell membrane</location>
        <topology evidence="2">Multi-pass membrane protein</topology>
    </subcellularLocation>
</comment>
<protein>
    <recommendedName>
        <fullName evidence="3">histidine kinase</fullName>
        <ecNumber evidence="3">2.7.13.3</ecNumber>
    </recommendedName>
</protein>
<evidence type="ECO:0000256" key="9">
    <source>
        <dbReference type="ARBA" id="ARBA00023012"/>
    </source>
</evidence>
<dbReference type="GO" id="GO:0004721">
    <property type="term" value="F:phosphoprotein phosphatase activity"/>
    <property type="evidence" value="ECO:0007669"/>
    <property type="project" value="TreeGrafter"/>
</dbReference>
<dbReference type="SMART" id="SM00387">
    <property type="entry name" value="HATPase_c"/>
    <property type="match status" value="1"/>
</dbReference>
<evidence type="ECO:0000313" key="14">
    <source>
        <dbReference type="Proteomes" id="UP000215185"/>
    </source>
</evidence>
<dbReference type="InterPro" id="IPR050351">
    <property type="entry name" value="BphY/WalK/GraS-like"/>
</dbReference>
<evidence type="ECO:0000256" key="4">
    <source>
        <dbReference type="ARBA" id="ARBA00022475"/>
    </source>
</evidence>
<feature type="transmembrane region" description="Helical" evidence="11">
    <location>
        <begin position="12"/>
        <end position="30"/>
    </location>
</feature>
<dbReference type="Pfam" id="PF02518">
    <property type="entry name" value="HATPase_c"/>
    <property type="match status" value="1"/>
</dbReference>
<dbReference type="EC" id="2.7.13.3" evidence="3"/>
<gene>
    <name evidence="13" type="primary">bceS</name>
    <name evidence="13" type="ORF">SAMEA4412692_00660</name>
</gene>
<dbReference type="PROSITE" id="PS50109">
    <property type="entry name" value="HIS_KIN"/>
    <property type="match status" value="1"/>
</dbReference>
<keyword evidence="4" id="KW-1003">Cell membrane</keyword>
<keyword evidence="8 11" id="KW-1133">Transmembrane helix</keyword>
<dbReference type="Proteomes" id="UP000215185">
    <property type="component" value="Chromosome 1"/>
</dbReference>
<evidence type="ECO:0000256" key="2">
    <source>
        <dbReference type="ARBA" id="ARBA00004651"/>
    </source>
</evidence>
<dbReference type="GO" id="GO:0000155">
    <property type="term" value="F:phosphorelay sensor kinase activity"/>
    <property type="evidence" value="ECO:0007669"/>
    <property type="project" value="TreeGrafter"/>
</dbReference>
<dbReference type="InterPro" id="IPR036890">
    <property type="entry name" value="HATPase_C_sf"/>
</dbReference>
<dbReference type="GO" id="GO:0005886">
    <property type="term" value="C:plasma membrane"/>
    <property type="evidence" value="ECO:0007669"/>
    <property type="project" value="UniProtKB-SubCell"/>
</dbReference>
<keyword evidence="7 13" id="KW-0418">Kinase</keyword>
<dbReference type="KEGG" id="smen:SAMEA4412692_0660"/>
<evidence type="ECO:0000313" key="13">
    <source>
        <dbReference type="EMBL" id="SNU87465.1"/>
    </source>
</evidence>
<keyword evidence="10 11" id="KW-0472">Membrane</keyword>
<name>A0A239SPS0_9STRE</name>
<dbReference type="SUPFAM" id="SSF55874">
    <property type="entry name" value="ATPase domain of HSP90 chaperone/DNA topoisomerase II/histidine kinase"/>
    <property type="match status" value="1"/>
</dbReference>
<dbReference type="PANTHER" id="PTHR45453">
    <property type="entry name" value="PHOSPHATE REGULON SENSOR PROTEIN PHOR"/>
    <property type="match status" value="1"/>
</dbReference>
<proteinExistence type="predicted"/>
<dbReference type="InterPro" id="IPR005467">
    <property type="entry name" value="His_kinase_dom"/>
</dbReference>
<evidence type="ECO:0000256" key="3">
    <source>
        <dbReference type="ARBA" id="ARBA00012438"/>
    </source>
</evidence>
<evidence type="ECO:0000259" key="12">
    <source>
        <dbReference type="PROSITE" id="PS50109"/>
    </source>
</evidence>
<keyword evidence="6 11" id="KW-0812">Transmembrane</keyword>
<dbReference type="eggNOG" id="COG2205">
    <property type="taxonomic scope" value="Bacteria"/>
</dbReference>
<dbReference type="AlphaFoldDB" id="A0A239SPS0"/>
<feature type="transmembrane region" description="Helical" evidence="11">
    <location>
        <begin position="36"/>
        <end position="60"/>
    </location>
</feature>
<dbReference type="OrthoDB" id="9780487at2"/>
<reference evidence="13 14" key="1">
    <citation type="submission" date="2017-06" db="EMBL/GenBank/DDBJ databases">
        <authorList>
            <consortium name="Pathogen Informatics"/>
        </authorList>
    </citation>
    <scope>NUCLEOTIDE SEQUENCE [LARGE SCALE GENOMIC DNA]</scope>
    <source>
        <strain evidence="13 14">NCTC13788</strain>
    </source>
</reference>
<dbReference type="STRING" id="1123308.GCA_000380085_00005"/>
<keyword evidence="9" id="KW-0902">Two-component regulatory system</keyword>
<evidence type="ECO:0000256" key="8">
    <source>
        <dbReference type="ARBA" id="ARBA00022989"/>
    </source>
</evidence>
<organism evidence="13 14">
    <name type="scientific">Streptococcus merionis</name>
    <dbReference type="NCBI Taxonomy" id="400065"/>
    <lineage>
        <taxon>Bacteria</taxon>
        <taxon>Bacillati</taxon>
        <taxon>Bacillota</taxon>
        <taxon>Bacilli</taxon>
        <taxon>Lactobacillales</taxon>
        <taxon>Streptococcaceae</taxon>
        <taxon>Streptococcus</taxon>
    </lineage>
</organism>
<comment type="catalytic activity">
    <reaction evidence="1">
        <text>ATP + protein L-histidine = ADP + protein N-phospho-L-histidine.</text>
        <dbReference type="EC" id="2.7.13.3"/>
    </reaction>
</comment>
<accession>A0A239SPS0</accession>
<evidence type="ECO:0000256" key="10">
    <source>
        <dbReference type="ARBA" id="ARBA00023136"/>
    </source>
</evidence>
<evidence type="ECO:0000256" key="6">
    <source>
        <dbReference type="ARBA" id="ARBA00022692"/>
    </source>
</evidence>
<sequence>MIFKFFRQYQLWFSLYLALAATFLVTFWLYRLPMTIFLNSLLFSGTIFLLVILYAFFCFWKTLRDIQDLDNGSGQPQFSRPLEQAFWDKHNQTLDTLYKEQEVIYQETDHLKNLVKMWSHQIKVPLASLDLMAQTGKLDSRQVTNQIQSMEHYLAILLNYLKLQDKTDDYRFEEFSMRALMTDLVKSYRSQCLSKDLSVHLLGDWQVKSDRKWLHFAVSQLLDNAIKYSHPGGQIKIEITEGSLAISDQGLGILAEDLPRLFEEGFTGFNGHQHHKSTGLGLYMAKRILDELSWSIEITSQIEVGTTVTISKRSN</sequence>
<keyword evidence="14" id="KW-1185">Reference proteome</keyword>
<dbReference type="InterPro" id="IPR003594">
    <property type="entry name" value="HATPase_dom"/>
</dbReference>
<keyword evidence="5 13" id="KW-0808">Transferase</keyword>
<evidence type="ECO:0000256" key="5">
    <source>
        <dbReference type="ARBA" id="ARBA00022679"/>
    </source>
</evidence>
<dbReference type="PANTHER" id="PTHR45453:SF2">
    <property type="entry name" value="HISTIDINE KINASE"/>
    <property type="match status" value="1"/>
</dbReference>